<feature type="region of interest" description="Disordered" evidence="2">
    <location>
        <begin position="23"/>
        <end position="70"/>
    </location>
</feature>
<keyword evidence="4" id="KW-1185">Reference proteome</keyword>
<feature type="compositionally biased region" description="Acidic residues" evidence="2">
    <location>
        <begin position="870"/>
        <end position="903"/>
    </location>
</feature>
<feature type="coiled-coil region" evidence="1">
    <location>
        <begin position="87"/>
        <end position="156"/>
    </location>
</feature>
<evidence type="ECO:0000256" key="1">
    <source>
        <dbReference type="SAM" id="Coils"/>
    </source>
</evidence>
<keyword evidence="1" id="KW-0175">Coiled coil</keyword>
<feature type="compositionally biased region" description="Polar residues" evidence="2">
    <location>
        <begin position="648"/>
        <end position="657"/>
    </location>
</feature>
<proteinExistence type="predicted"/>
<reference evidence="3 4" key="1">
    <citation type="submission" date="2024-06" db="EMBL/GenBank/DDBJ databases">
        <authorList>
            <person name="Pan Q."/>
            <person name="Wen M."/>
            <person name="Jouanno E."/>
            <person name="Zahm M."/>
            <person name="Klopp C."/>
            <person name="Cabau C."/>
            <person name="Louis A."/>
            <person name="Berthelot C."/>
            <person name="Parey E."/>
            <person name="Roest Crollius H."/>
            <person name="Montfort J."/>
            <person name="Robinson-Rechavi M."/>
            <person name="Bouchez O."/>
            <person name="Lampietro C."/>
            <person name="Lopez Roques C."/>
            <person name="Donnadieu C."/>
            <person name="Postlethwait J."/>
            <person name="Bobe J."/>
            <person name="Verreycken H."/>
            <person name="Guiguen Y."/>
        </authorList>
    </citation>
    <scope>NUCLEOTIDE SEQUENCE [LARGE SCALE GENOMIC DNA]</scope>
    <source>
        <strain evidence="3">Up_M1</strain>
        <tissue evidence="3">Testis</tissue>
    </source>
</reference>
<dbReference type="AlphaFoldDB" id="A0ABD0WAR1"/>
<protein>
    <submittedName>
        <fullName evidence="3">Uncharacterized protein</fullName>
    </submittedName>
</protein>
<feature type="coiled-coil region" evidence="1">
    <location>
        <begin position="478"/>
        <end position="551"/>
    </location>
</feature>
<evidence type="ECO:0000256" key="2">
    <source>
        <dbReference type="SAM" id="MobiDB-lite"/>
    </source>
</evidence>
<evidence type="ECO:0000313" key="4">
    <source>
        <dbReference type="Proteomes" id="UP001557470"/>
    </source>
</evidence>
<sequence length="1008" mass="115601">MWDTRSHFKSQSTAWSVTSMTGGFRAEMSPSTSDISRDGIFSSDRGLDKKDCQSGSRSAPEGAPRSLSRVPIGAELPAALEESSFRRAELVQRLREAHERLDSQTDLMKIRETQLQHGGNVRQLLELKHKQLADAVSALEQEKEEAELSRFEETRRSGELQDKVLQLEMDMLKMRSSLDRGNIFKDVTSRTNTNPLSRTLPVTQKDFHREKAERELSSLTEALREAEGKAEILEAERDHALQELHSSKEAQRTVLSQAEEVNQRLSRSMLAHIDLQDQLSEARSKLGQAIVEKDLLTTKVMRLEESTEDLKVRLNRAKLDKDRLMQEKVDLHQEVVGLGLQLERAQRGKEGYTDQVCELSSQLAEARSQANRQGQETVQIREELHTVKETNEKMTSELEMTKTKLESSLGQLHQLGAERIIHTNQIAALETERLQLIGEKEELMTAIGQRGQQQEEVTELREKCCQLSESNQRLHDCFLTLEVEILEKEEELNQKEAEHRRLEAESAQNMEQLKGVASHWTQKWQCSAMALQNAQAELNELREKSPTDTEDVAGLTLEVQRLPSEEQKHKEEIQTLHSRPKGGETVQTLDQRTVCILPSRDQAVQVSVVEDDGELKKIREELQKLSDMLRLRETELEEQQQELESTRGQVSQQNSELQRLEMEVAERERSLREKERILGHLEKLRQTERTNTQIKVSALELELKKQKETANREGLCQEKVPPTELPSNQLDESKRGTNQLHVEGDQAVQRRQVLRQVHQGIEEKELVGSKKEKTLCVDNISEQNEQRRMVTQQLKSLFKEHEQVYDRSAGETGSSRSEGGEGKFHSLLDWAPKSLVIKNSLDTLLNQRRRDTKLRDKQQRQGAGLRPVSEEQEEEEQEEEQEEEEVEEELEEEEVEEELEEEMSQPRDEIASETRTMSAMSLEINSLKKRNDNMQKAKLRFQQQIQALRAPASSHPQGTMSDCRLPQQLDLTIERDMQGRSTSPPSHWEDGTFLARPVQIGSPELEEG</sequence>
<feature type="region of interest" description="Disordered" evidence="2">
    <location>
        <begin position="636"/>
        <end position="657"/>
    </location>
</feature>
<feature type="region of interest" description="Disordered" evidence="2">
    <location>
        <begin position="849"/>
        <end position="917"/>
    </location>
</feature>
<organism evidence="3 4">
    <name type="scientific">Umbra pygmaea</name>
    <name type="common">Eastern mudminnow</name>
    <dbReference type="NCBI Taxonomy" id="75934"/>
    <lineage>
        <taxon>Eukaryota</taxon>
        <taxon>Metazoa</taxon>
        <taxon>Chordata</taxon>
        <taxon>Craniata</taxon>
        <taxon>Vertebrata</taxon>
        <taxon>Euteleostomi</taxon>
        <taxon>Actinopterygii</taxon>
        <taxon>Neopterygii</taxon>
        <taxon>Teleostei</taxon>
        <taxon>Protacanthopterygii</taxon>
        <taxon>Esociformes</taxon>
        <taxon>Umbridae</taxon>
        <taxon>Umbra</taxon>
    </lineage>
</organism>
<comment type="caution">
    <text evidence="3">The sequence shown here is derived from an EMBL/GenBank/DDBJ whole genome shotgun (WGS) entry which is preliminary data.</text>
</comment>
<feature type="coiled-coil region" evidence="1">
    <location>
        <begin position="209"/>
        <end position="250"/>
    </location>
</feature>
<feature type="region of interest" description="Disordered" evidence="2">
    <location>
        <begin position="975"/>
        <end position="1008"/>
    </location>
</feature>
<evidence type="ECO:0000313" key="3">
    <source>
        <dbReference type="EMBL" id="KAL0968694.1"/>
    </source>
</evidence>
<dbReference type="Proteomes" id="UP001557470">
    <property type="component" value="Unassembled WGS sequence"/>
</dbReference>
<gene>
    <name evidence="3" type="ORF">UPYG_G00270310</name>
</gene>
<name>A0ABD0WAR1_UMBPY</name>
<dbReference type="EMBL" id="JAGEUA010000008">
    <property type="protein sequence ID" value="KAL0968694.1"/>
    <property type="molecule type" value="Genomic_DNA"/>
</dbReference>
<feature type="coiled-coil region" evidence="1">
    <location>
        <begin position="300"/>
        <end position="334"/>
    </location>
</feature>
<accession>A0ABD0WAR1</accession>